<proteinExistence type="inferred from homology"/>
<accession>A0AAD9DK75</accession>
<evidence type="ECO:0000256" key="2">
    <source>
        <dbReference type="ARBA" id="ARBA00022741"/>
    </source>
</evidence>
<keyword evidence="3" id="KW-0342">GTP-binding</keyword>
<reference evidence="6" key="1">
    <citation type="submission" date="2023-03" db="EMBL/GenBank/DDBJ databases">
        <title>Electrophorus voltai genome.</title>
        <authorList>
            <person name="Bian C."/>
        </authorList>
    </citation>
    <scope>NUCLEOTIDE SEQUENCE</scope>
    <source>
        <strain evidence="6">CB-2022</strain>
        <tissue evidence="6">Muscle</tissue>
    </source>
</reference>
<evidence type="ECO:0000259" key="5">
    <source>
        <dbReference type="Pfam" id="PF04548"/>
    </source>
</evidence>
<feature type="region of interest" description="Disordered" evidence="4">
    <location>
        <begin position="89"/>
        <end position="126"/>
    </location>
</feature>
<dbReference type="Pfam" id="PF04548">
    <property type="entry name" value="AIG1"/>
    <property type="match status" value="1"/>
</dbReference>
<feature type="compositionally biased region" description="Basic and acidic residues" evidence="4">
    <location>
        <begin position="112"/>
        <end position="126"/>
    </location>
</feature>
<evidence type="ECO:0000313" key="7">
    <source>
        <dbReference type="Proteomes" id="UP001239994"/>
    </source>
</evidence>
<dbReference type="PANTHER" id="PTHR10903">
    <property type="entry name" value="GTPASE, IMAP FAMILY MEMBER-RELATED"/>
    <property type="match status" value="1"/>
</dbReference>
<evidence type="ECO:0000256" key="1">
    <source>
        <dbReference type="ARBA" id="ARBA00008535"/>
    </source>
</evidence>
<protein>
    <recommendedName>
        <fullName evidence="5">AIG1-type G domain-containing protein</fullName>
    </recommendedName>
</protein>
<dbReference type="AlphaFoldDB" id="A0AAD9DK75"/>
<gene>
    <name evidence="6" type="ORF">P4O66_003483</name>
</gene>
<name>A0AAD9DK75_9TELE</name>
<dbReference type="InterPro" id="IPR027417">
    <property type="entry name" value="P-loop_NTPase"/>
</dbReference>
<keyword evidence="7" id="KW-1185">Reference proteome</keyword>
<comment type="caution">
    <text evidence="6">The sequence shown here is derived from an EMBL/GenBank/DDBJ whole genome shotgun (WGS) entry which is preliminary data.</text>
</comment>
<dbReference type="InterPro" id="IPR006703">
    <property type="entry name" value="G_AIG1"/>
</dbReference>
<dbReference type="GO" id="GO:0005525">
    <property type="term" value="F:GTP binding"/>
    <property type="evidence" value="ECO:0007669"/>
    <property type="project" value="UniProtKB-KW"/>
</dbReference>
<dbReference type="Gene3D" id="3.40.50.300">
    <property type="entry name" value="P-loop containing nucleotide triphosphate hydrolases"/>
    <property type="match status" value="1"/>
</dbReference>
<evidence type="ECO:0000313" key="6">
    <source>
        <dbReference type="EMBL" id="KAK1784816.1"/>
    </source>
</evidence>
<evidence type="ECO:0000256" key="4">
    <source>
        <dbReference type="SAM" id="MobiDB-lite"/>
    </source>
</evidence>
<evidence type="ECO:0000256" key="3">
    <source>
        <dbReference type="ARBA" id="ARBA00023134"/>
    </source>
</evidence>
<dbReference type="EMBL" id="JAROKS010000026">
    <property type="protein sequence ID" value="KAK1784816.1"/>
    <property type="molecule type" value="Genomic_DNA"/>
</dbReference>
<feature type="domain" description="AIG1-type G" evidence="5">
    <location>
        <begin position="9"/>
        <end position="92"/>
    </location>
</feature>
<comment type="similarity">
    <text evidence="1">Belongs to the TRAFAC class TrmE-Era-EngA-EngB-Septin-like GTPase superfamily. AIG1/Toc34/Toc159-like paraseptin GTPase family. IAN subfamily.</text>
</comment>
<dbReference type="Proteomes" id="UP001239994">
    <property type="component" value="Unassembled WGS sequence"/>
</dbReference>
<organism evidence="6 7">
    <name type="scientific">Electrophorus voltai</name>
    <dbReference type="NCBI Taxonomy" id="2609070"/>
    <lineage>
        <taxon>Eukaryota</taxon>
        <taxon>Metazoa</taxon>
        <taxon>Chordata</taxon>
        <taxon>Craniata</taxon>
        <taxon>Vertebrata</taxon>
        <taxon>Euteleostomi</taxon>
        <taxon>Actinopterygii</taxon>
        <taxon>Neopterygii</taxon>
        <taxon>Teleostei</taxon>
        <taxon>Ostariophysi</taxon>
        <taxon>Gymnotiformes</taxon>
        <taxon>Gymnotoidei</taxon>
        <taxon>Gymnotidae</taxon>
        <taxon>Electrophorus</taxon>
    </lineage>
</organism>
<dbReference type="PANTHER" id="PTHR10903:SF170">
    <property type="entry name" value="GTPASE IMAP FAMILY MEMBER 7"/>
    <property type="match status" value="1"/>
</dbReference>
<dbReference type="InterPro" id="IPR045058">
    <property type="entry name" value="GIMA/IAN/Toc"/>
</dbReference>
<keyword evidence="2" id="KW-0547">Nucleotide-binding</keyword>
<sequence length="126" mass="13799">MEDWAVSELRIVLLGKNVSETCRVGNFILGRDIFETEAPPPSVEQNSKRARGLVDGRYITVIDSPHLLHTELSQVILTLLVKVCASLSAPGPQEEKQSGPSRRGPDQFTGRAKRDTDGGRDSGKEN</sequence>